<protein>
    <submittedName>
        <fullName evidence="1">Uncharacterized protein</fullName>
    </submittedName>
</protein>
<name>A0A1Y6IST4_9VIBR</name>
<sequence length="34" mass="3976">MLWQKKTIGVSDRFIYPVRSDLLFNDDELTGFGI</sequence>
<dbReference type="Proteomes" id="UP000196125">
    <property type="component" value="Unassembled WGS sequence"/>
</dbReference>
<proteinExistence type="predicted"/>
<evidence type="ECO:0000313" key="1">
    <source>
        <dbReference type="EMBL" id="SMS00705.1"/>
    </source>
</evidence>
<gene>
    <name evidence="1" type="ORF">VIM7927_01974</name>
</gene>
<reference evidence="1 2" key="1">
    <citation type="submission" date="2017-05" db="EMBL/GenBank/DDBJ databases">
        <authorList>
            <person name="Song R."/>
            <person name="Chenine A.L."/>
            <person name="Ruprecht R.M."/>
        </authorList>
    </citation>
    <scope>NUCLEOTIDE SEQUENCE [LARGE SCALE GENOMIC DNA]</scope>
    <source>
        <strain evidence="1 2">CECT 7927</strain>
    </source>
</reference>
<accession>A0A1Y6IST4</accession>
<dbReference type="AlphaFoldDB" id="A0A1Y6IST4"/>
<evidence type="ECO:0000313" key="2">
    <source>
        <dbReference type="Proteomes" id="UP000196125"/>
    </source>
</evidence>
<organism evidence="1 2">
    <name type="scientific">Vibrio mangrovi</name>
    <dbReference type="NCBI Taxonomy" id="474394"/>
    <lineage>
        <taxon>Bacteria</taxon>
        <taxon>Pseudomonadati</taxon>
        <taxon>Pseudomonadota</taxon>
        <taxon>Gammaproteobacteria</taxon>
        <taxon>Vibrionales</taxon>
        <taxon>Vibrionaceae</taxon>
        <taxon>Vibrio</taxon>
    </lineage>
</organism>
<dbReference type="EMBL" id="FXXI01000003">
    <property type="protein sequence ID" value="SMS00705.1"/>
    <property type="molecule type" value="Genomic_DNA"/>
</dbReference>